<keyword evidence="3" id="KW-1185">Reference proteome</keyword>
<accession>A0A9W6GNW8</accession>
<dbReference type="InterPro" id="IPR007492">
    <property type="entry name" value="LytTR_DNA-bd_dom"/>
</dbReference>
<dbReference type="Proteomes" id="UP001144471">
    <property type="component" value="Unassembled WGS sequence"/>
</dbReference>
<dbReference type="RefSeq" id="WP_281837260.1">
    <property type="nucleotide sequence ID" value="NZ_BSDY01000020.1"/>
</dbReference>
<evidence type="ECO:0000259" key="1">
    <source>
        <dbReference type="PROSITE" id="PS50930"/>
    </source>
</evidence>
<feature type="domain" description="HTH LytTR-type" evidence="1">
    <location>
        <begin position="121"/>
        <end position="205"/>
    </location>
</feature>
<organism evidence="2 3">
    <name type="scientific">Propionigenium maris DSM 9537</name>
    <dbReference type="NCBI Taxonomy" id="1123000"/>
    <lineage>
        <taxon>Bacteria</taxon>
        <taxon>Fusobacteriati</taxon>
        <taxon>Fusobacteriota</taxon>
        <taxon>Fusobacteriia</taxon>
        <taxon>Fusobacteriales</taxon>
        <taxon>Fusobacteriaceae</taxon>
        <taxon>Propionigenium</taxon>
    </lineage>
</organism>
<protein>
    <recommendedName>
        <fullName evidence="1">HTH LytTR-type domain-containing protein</fullName>
    </recommendedName>
</protein>
<dbReference type="GO" id="GO:0003677">
    <property type="term" value="F:DNA binding"/>
    <property type="evidence" value="ECO:0007669"/>
    <property type="project" value="InterPro"/>
</dbReference>
<dbReference type="SMART" id="SM00850">
    <property type="entry name" value="LytTR"/>
    <property type="match status" value="1"/>
</dbReference>
<dbReference type="Pfam" id="PF04397">
    <property type="entry name" value="LytTR"/>
    <property type="match status" value="1"/>
</dbReference>
<sequence length="205" mass="24686">MIGYIGDIDYHSILQEYSENEIFHIKDSRVERFEILIVESLDDRVVEIIEEMANRPPLIIYEDVIRVDHIDRIRELGFYYVYLPKERYEEVDRKIKIAAEQRRDNWSPSPKYRIYAPENLIEYIEFQKAERKTCVFLENSERILLSRTLKEVEDELGRYSNFFRVDRSTIVNLSKIKYLNLEEEFLKLESGAKLYFSSKVLKKLP</sequence>
<comment type="caution">
    <text evidence="2">The sequence shown here is derived from an EMBL/GenBank/DDBJ whole genome shotgun (WGS) entry which is preliminary data.</text>
</comment>
<evidence type="ECO:0000313" key="3">
    <source>
        <dbReference type="Proteomes" id="UP001144471"/>
    </source>
</evidence>
<dbReference type="PROSITE" id="PS50930">
    <property type="entry name" value="HTH_LYTTR"/>
    <property type="match status" value="1"/>
</dbReference>
<reference evidence="2" key="1">
    <citation type="submission" date="2022-12" db="EMBL/GenBank/DDBJ databases">
        <title>Reference genome sequencing for broad-spectrum identification of bacterial and archaeal isolates by mass spectrometry.</title>
        <authorList>
            <person name="Sekiguchi Y."/>
            <person name="Tourlousse D.M."/>
        </authorList>
    </citation>
    <scope>NUCLEOTIDE SEQUENCE</scope>
    <source>
        <strain evidence="2">10succ1</strain>
    </source>
</reference>
<dbReference type="EMBL" id="BSDY01000020">
    <property type="protein sequence ID" value="GLI57595.1"/>
    <property type="molecule type" value="Genomic_DNA"/>
</dbReference>
<dbReference type="AlphaFoldDB" id="A0A9W6GNW8"/>
<dbReference type="Gene3D" id="2.40.50.1020">
    <property type="entry name" value="LytTr DNA-binding domain"/>
    <property type="match status" value="1"/>
</dbReference>
<gene>
    <name evidence="2" type="ORF">PM10SUCC1_31090</name>
</gene>
<name>A0A9W6GNW8_9FUSO</name>
<evidence type="ECO:0000313" key="2">
    <source>
        <dbReference type="EMBL" id="GLI57595.1"/>
    </source>
</evidence>
<proteinExistence type="predicted"/>